<evidence type="ECO:0000256" key="1">
    <source>
        <dbReference type="SAM" id="Coils"/>
    </source>
</evidence>
<proteinExistence type="predicted"/>
<feature type="compositionally biased region" description="Polar residues" evidence="2">
    <location>
        <begin position="1"/>
        <end position="18"/>
    </location>
</feature>
<feature type="compositionally biased region" description="Basic and acidic residues" evidence="2">
    <location>
        <begin position="159"/>
        <end position="168"/>
    </location>
</feature>
<dbReference type="EMBL" id="GG666491">
    <property type="protein sequence ID" value="EEN63520.1"/>
    <property type="molecule type" value="Genomic_DNA"/>
</dbReference>
<dbReference type="InterPro" id="IPR018289">
    <property type="entry name" value="MULE_transposase_dom"/>
</dbReference>
<dbReference type="PANTHER" id="PTHR47160:SF10">
    <property type="entry name" value="MULE TRANSPOSASE DOMAIN-CONTAINING PROTEIN"/>
    <property type="match status" value="1"/>
</dbReference>
<accession>C3Y851</accession>
<organism>
    <name type="scientific">Branchiostoma floridae</name>
    <name type="common">Florida lancelet</name>
    <name type="synonym">Amphioxus</name>
    <dbReference type="NCBI Taxonomy" id="7739"/>
    <lineage>
        <taxon>Eukaryota</taxon>
        <taxon>Metazoa</taxon>
        <taxon>Chordata</taxon>
        <taxon>Cephalochordata</taxon>
        <taxon>Leptocardii</taxon>
        <taxon>Amphioxiformes</taxon>
        <taxon>Branchiostomatidae</taxon>
        <taxon>Branchiostoma</taxon>
    </lineage>
</organism>
<dbReference type="InterPro" id="IPR057191">
    <property type="entry name" value="DUF7869"/>
</dbReference>
<gene>
    <name evidence="5" type="ORF">BRAFLDRAFT_69941</name>
</gene>
<dbReference type="eggNOG" id="ENOG502S8WZ">
    <property type="taxonomic scope" value="Eukaryota"/>
</dbReference>
<name>C3Y851_BRAFL</name>
<evidence type="ECO:0000313" key="5">
    <source>
        <dbReference type="EMBL" id="EEN63520.1"/>
    </source>
</evidence>
<dbReference type="AlphaFoldDB" id="C3Y851"/>
<feature type="region of interest" description="Disordered" evidence="2">
    <location>
        <begin position="314"/>
        <end position="335"/>
    </location>
</feature>
<dbReference type="Pfam" id="PF10551">
    <property type="entry name" value="MULE"/>
    <property type="match status" value="1"/>
</dbReference>
<feature type="compositionally biased region" description="Low complexity" evidence="2">
    <location>
        <begin position="325"/>
        <end position="335"/>
    </location>
</feature>
<feature type="region of interest" description="Disordered" evidence="2">
    <location>
        <begin position="229"/>
        <end position="256"/>
    </location>
</feature>
<feature type="domain" description="MULE transposase" evidence="3">
    <location>
        <begin position="860"/>
        <end position="956"/>
    </location>
</feature>
<feature type="region of interest" description="Disordered" evidence="2">
    <location>
        <begin position="157"/>
        <end position="217"/>
    </location>
</feature>
<feature type="domain" description="DUF7869" evidence="4">
    <location>
        <begin position="603"/>
        <end position="657"/>
    </location>
</feature>
<feature type="coiled-coil region" evidence="1">
    <location>
        <begin position="460"/>
        <end position="512"/>
    </location>
</feature>
<keyword evidence="1" id="KW-0175">Coiled coil</keyword>
<evidence type="ECO:0000256" key="2">
    <source>
        <dbReference type="SAM" id="MobiDB-lite"/>
    </source>
</evidence>
<feature type="region of interest" description="Disordered" evidence="2">
    <location>
        <begin position="1"/>
        <end position="22"/>
    </location>
</feature>
<dbReference type="PANTHER" id="PTHR47160">
    <property type="entry name" value="PUTATIVE-RELATED"/>
    <property type="match status" value="1"/>
</dbReference>
<protein>
    <submittedName>
        <fullName evidence="5">Uncharacterized protein</fullName>
    </submittedName>
</protein>
<dbReference type="Pfam" id="PF25273">
    <property type="entry name" value="DUF7869"/>
    <property type="match status" value="1"/>
</dbReference>
<feature type="compositionally biased region" description="Acidic residues" evidence="2">
    <location>
        <begin position="206"/>
        <end position="217"/>
    </location>
</feature>
<dbReference type="InParanoid" id="C3Y851"/>
<feature type="compositionally biased region" description="Pro residues" evidence="2">
    <location>
        <begin position="231"/>
        <end position="256"/>
    </location>
</feature>
<evidence type="ECO:0000259" key="4">
    <source>
        <dbReference type="Pfam" id="PF25273"/>
    </source>
</evidence>
<sequence length="1072" mass="122419">MDQSTFETNEKASLSQLDGNRMAAMRGKVLKTRKEKEDKEEEGQVKVPFFKPARKAMVNLGPPEWMNQKFVLDTNVHMSKAGQKLHNCAYEIARFTEDTALHAHNDDDLFHRLRQLIGEDPKELLEMTGLDVKAQASAIRLAHFAILTANETLAAQPVQRDEASREAFQDGPSTLGKSQRKRPTTPRTNAPGQPPRKQRREREPDTSSESDSDEDDLQETAEFIMIRPQRLAPPPPPVPAQAAAPPPAPVPPPPGPSVQVYKQQWFVQLLAGRPRLLRPQFRRPWGHQCRHKLPLFLQFLASRPRLRRLQFCRPGASSAGTSDRGSASSWPAGPGWSPGGLQPAYYEKAGAYEFMRKLMVLHFLPAEHIRGAFVEMGQQTDHPLLVQLMEYMEGEWLRNSVWTVEEWSVYYPHNDTEGYHTRLNRKAQYSLPFYILVDLLHTESQYCNHKASFRISKTKVKSLQDSKRKLQAKLQRIEEDKFHERTDLHAIVDTLNDKIKDLEKEDRQLQESLMDSNTVTTFYEGRYLNEIRKVIINLLSPGASIKKVDNIINTVVTKLAGETVDRLPSQDLKSRQIVEARILGDRQVAEAIILILIVFAYLKSLANLEPMKVHLTGALAHGQKKAFIYAWTPKFHMDTNITVNVLIRILLEIAKTSRSSRSSYILAHWAGTDGHNYNLDAQLYQIRLFALDVADVVNSNSSADAKISHVKVHVIYCVKKVGFLFETETECLPDDDYFEVKDICAVADEADEVIVRCRLFYLVVQNLQQSSDSRTTICNPCRKRESKGARRAVEGSRIEHMWKRLCQHADSGHVDKLATAFRNCPDGPYTILAVHIVWVTSAEFNMEGIRLEEAECTALYMNGTFKSCPRPYTQFLTIHGLYHERVVPFVMGLLAERTIGAYRQILLHVKARVRQVTRHHLRPRRVVMDFEVGLMTATETEFPRATISGCHFHFCQSLWRRIHNLGLAGAYKEDRLMLSTLFITVFNFCFQHVPQFLRKYNYISMTCPVKVFSRGVREVISHYLRLPANSHLIAGDDPVISFRYSLDRRPQNKNTTIGTIMACITQVRSHGQ</sequence>
<reference evidence="5" key="1">
    <citation type="journal article" date="2008" name="Nature">
        <title>The amphioxus genome and the evolution of the chordate karyotype.</title>
        <authorList>
            <consortium name="US DOE Joint Genome Institute (JGI-PGF)"/>
            <person name="Putnam N.H."/>
            <person name="Butts T."/>
            <person name="Ferrier D.E.K."/>
            <person name="Furlong R.F."/>
            <person name="Hellsten U."/>
            <person name="Kawashima T."/>
            <person name="Robinson-Rechavi M."/>
            <person name="Shoguchi E."/>
            <person name="Terry A."/>
            <person name="Yu J.-K."/>
            <person name="Benito-Gutierrez E.L."/>
            <person name="Dubchak I."/>
            <person name="Garcia-Fernandez J."/>
            <person name="Gibson-Brown J.J."/>
            <person name="Grigoriev I.V."/>
            <person name="Horton A.C."/>
            <person name="de Jong P.J."/>
            <person name="Jurka J."/>
            <person name="Kapitonov V.V."/>
            <person name="Kohara Y."/>
            <person name="Kuroki Y."/>
            <person name="Lindquist E."/>
            <person name="Lucas S."/>
            <person name="Osoegawa K."/>
            <person name="Pennacchio L.A."/>
            <person name="Salamov A.A."/>
            <person name="Satou Y."/>
            <person name="Sauka-Spengler T."/>
            <person name="Schmutz J."/>
            <person name="Shin-I T."/>
            <person name="Toyoda A."/>
            <person name="Bronner-Fraser M."/>
            <person name="Fujiyama A."/>
            <person name="Holland L.Z."/>
            <person name="Holland P.W.H."/>
            <person name="Satoh N."/>
            <person name="Rokhsar D.S."/>
        </authorList>
    </citation>
    <scope>NUCLEOTIDE SEQUENCE [LARGE SCALE GENOMIC DNA]</scope>
    <source>
        <strain evidence="5">S238N-H82</strain>
        <tissue evidence="5">Testes</tissue>
    </source>
</reference>
<evidence type="ECO:0000259" key="3">
    <source>
        <dbReference type="Pfam" id="PF10551"/>
    </source>
</evidence>